<feature type="non-terminal residue" evidence="1">
    <location>
        <position position="1"/>
    </location>
</feature>
<organism evidence="1 2">
    <name type="scientific">Racocetra persica</name>
    <dbReference type="NCBI Taxonomy" id="160502"/>
    <lineage>
        <taxon>Eukaryota</taxon>
        <taxon>Fungi</taxon>
        <taxon>Fungi incertae sedis</taxon>
        <taxon>Mucoromycota</taxon>
        <taxon>Glomeromycotina</taxon>
        <taxon>Glomeromycetes</taxon>
        <taxon>Diversisporales</taxon>
        <taxon>Gigasporaceae</taxon>
        <taxon>Racocetra</taxon>
    </lineage>
</organism>
<comment type="caution">
    <text evidence="1">The sequence shown here is derived from an EMBL/GenBank/DDBJ whole genome shotgun (WGS) entry which is preliminary data.</text>
</comment>
<sequence>AGGTLAGKIFEMVAHDILRKGATFTVRQLTKDGIKQPEELQLQNLPQKQFRNINEIVPEYYNIPENVNFESVDSIAPQRNGIHHLYQITTAKTHDIKVNGLSKLENHLKDLLIHLYFVVPNMDDTFNNFRFQ</sequence>
<dbReference type="Proteomes" id="UP000789920">
    <property type="component" value="Unassembled WGS sequence"/>
</dbReference>
<name>A0ACA9S845_9GLOM</name>
<evidence type="ECO:0000313" key="1">
    <source>
        <dbReference type="EMBL" id="CAG8831293.1"/>
    </source>
</evidence>
<keyword evidence="2" id="KW-1185">Reference proteome</keyword>
<gene>
    <name evidence="1" type="ORF">RPERSI_LOCUS28089</name>
</gene>
<proteinExistence type="predicted"/>
<dbReference type="EMBL" id="CAJVQC010101077">
    <property type="protein sequence ID" value="CAG8831293.1"/>
    <property type="molecule type" value="Genomic_DNA"/>
</dbReference>
<feature type="non-terminal residue" evidence="1">
    <location>
        <position position="132"/>
    </location>
</feature>
<accession>A0ACA9S845</accession>
<protein>
    <submittedName>
        <fullName evidence="1">34085_t:CDS:1</fullName>
    </submittedName>
</protein>
<reference evidence="1" key="1">
    <citation type="submission" date="2021-06" db="EMBL/GenBank/DDBJ databases">
        <authorList>
            <person name="Kallberg Y."/>
            <person name="Tangrot J."/>
            <person name="Rosling A."/>
        </authorList>
    </citation>
    <scope>NUCLEOTIDE SEQUENCE</scope>
    <source>
        <strain evidence="1">MA461A</strain>
    </source>
</reference>
<evidence type="ECO:0000313" key="2">
    <source>
        <dbReference type="Proteomes" id="UP000789920"/>
    </source>
</evidence>